<dbReference type="InterPro" id="IPR010439">
    <property type="entry name" value="MUN_dom"/>
</dbReference>
<dbReference type="OrthoDB" id="2015333at2759"/>
<sequence>MLSQRFLTRRLPQVAVRYNNPRAFFSQSRILAAAELDDPLQNPPRVKRAFRDPHGDWWDKQERRNFGEPVHEENEILGVFSPEQYTHVTSRKGFFHLGVFVATFLGFCGIVSFYYPDKPSVPRTYPEGLEKELGGPNAVSARKSGEDSCTILFSASIEGLIVDNFRDSHSKECYAADMSGNLHSSALQSTTSITWGSFLFQVQKRLPPATTQHPFLPFYPPAFPTKSPSYLSHLINSVALKSPANIRNSSMSTASDQSRGINRRINSIQNDSRHTRTLSGSRRRPVNPATAYTFALRVAYLSYLLQPRSRRVQNVPAPHQRPKRSSTSFHDLMSDFSLVRDSKSTRFPHGFIAELEKRLTGVLTKKEKRKEYQDPLVVRTFAAFLNTLKEQSFKKRMEKDRRAEDLVLIFYSNATKELSKGKDPDDDHWKFMVDRHVALFVRLISHILKDNDWAKERPELANRLSVLENKLLSQDQDLVQSNGPSTVEVIVPLSYDVKDMPLVQHVARVFDISTAQVQSDIDKHREVWTAQAALKDLKAYQTHLSLNTRKTMSKEDFENEEAYENWRKSEGPDLSQMMLAIVQVNPELAKSTPGGALPQFNANVGDNNDAAPGDLSKTSSDRPISYVIDQPVDICSLSIGDDNSEPDESDTYTYIPPDPRSMYGYILARTLSHDLKDREIEGTQFASELPSMKLLSKQSAEFLNEVCLRWRIPFFSRLVLFLEVVRSKFVDNEIDLDTLDSAFTYIKETPSSEKKRSSFVATVLFDRHKWTVHDLLSMQQLLSSLHEALLRELYDVMMDCYEGRPRPIGPVMYVLENHIQLDPSYTEDLEDINRFRCYVQDGLAQKATEKYQDLLGQYVPMDQETWQFDHIIQLCEAITKLAQKIRKRYRNNPEIMGVNPYKILLSNVLPIFAEDAHEMVARIVEQGKLRGEEIPIEDGFDLYKQLTTIRQLFIEALPSAPFPFRVEDLLEEFVWRWIRMTEEKITEWVEQAVRQDAFAVRSDDSMEMTPEEHRHSVSVIDIFRSFNQVVEQMIQLGWDDDFQYAKFMTALSKSISNGLAKYCESLEQMFAREMDRLSPDQEAALNQTAQEKLMQIAKEAWASKEKIEPFQFFPESLVKLNNVEYALTQLDKLEREINVDGCADVIAKHAPPQMQKMRRSTTYVFTIKVVEAEDLKACDMNGGSDPYVVLTDEYQKRIAKTRIIYNNLNPRWDDSVDITTQGPLNIIATIWDWDAVGDHDYVGRTSIKLDPLHFSDFLPKEYWLDLDTQGRLLLRVSMEGERDDIQFYFGKAFRTLKRTERDMTRKITEKLSAYISHCLSRRTLKSLLSRGLSISSVSNFLSRNKAQATATGPSNADVENALTPLFDYFNDNFAIMNKTLTSEAMKMVMARLWKEVLSTIECLLVPPLSDKPSHQKPLTMQEVDIVSRWLVLLLNFFHAIDEETGEANGVSIDILKSPKYHEIQSLNFFYFEPTDNLIRTSERMASATISRQQANKNRASAPAHLGSGGSGGFLGVPGARRAKSIMLSRNLGTMKKMKEEKWREAQAEPNDDMILRILRMRPEAAGYLRDRSRQKERLAAAAAADAIVKQSLMAGGGRMTGTLGRR</sequence>
<dbReference type="PROSITE" id="PS50004">
    <property type="entry name" value="C2"/>
    <property type="match status" value="1"/>
</dbReference>
<dbReference type="Proteomes" id="UP000325579">
    <property type="component" value="Unassembled WGS sequence"/>
</dbReference>
<evidence type="ECO:0000256" key="2">
    <source>
        <dbReference type="SAM" id="Phobius"/>
    </source>
</evidence>
<feature type="domain" description="MHD1" evidence="4">
    <location>
        <begin position="940"/>
        <end position="1066"/>
    </location>
</feature>
<dbReference type="SUPFAM" id="SSF49562">
    <property type="entry name" value="C2 domain (Calcium/lipid-binding domain, CaLB)"/>
    <property type="match status" value="1"/>
</dbReference>
<dbReference type="PANTHER" id="PTHR47263">
    <property type="entry name" value="ADENYLATE CYCLASE ACTIVATION PROTEIN GIT1"/>
    <property type="match status" value="1"/>
</dbReference>
<accession>A0A5N7CYT3</accession>
<dbReference type="RefSeq" id="XP_031936679.1">
    <property type="nucleotide sequence ID" value="XM_032085381.1"/>
</dbReference>
<feature type="transmembrane region" description="Helical" evidence="2">
    <location>
        <begin position="94"/>
        <end position="115"/>
    </location>
</feature>
<dbReference type="InterPro" id="IPR014770">
    <property type="entry name" value="Munc13_1"/>
</dbReference>
<proteinExistence type="predicted"/>
<feature type="domain" description="MHD2" evidence="5">
    <location>
        <begin position="1359"/>
        <end position="1481"/>
    </location>
</feature>
<keyword evidence="2" id="KW-0472">Membrane</keyword>
<dbReference type="InterPro" id="IPR000008">
    <property type="entry name" value="C2_dom"/>
</dbReference>
<keyword evidence="7" id="KW-1185">Reference proteome</keyword>
<evidence type="ECO:0000313" key="7">
    <source>
        <dbReference type="Proteomes" id="UP000325579"/>
    </source>
</evidence>
<evidence type="ECO:0000259" key="5">
    <source>
        <dbReference type="PROSITE" id="PS51259"/>
    </source>
</evidence>
<dbReference type="InterPro" id="IPR052811">
    <property type="entry name" value="Glucose_resp_signaling"/>
</dbReference>
<feature type="region of interest" description="Disordered" evidence="1">
    <location>
        <begin position="248"/>
        <end position="285"/>
    </location>
</feature>
<feature type="domain" description="C2" evidence="3">
    <location>
        <begin position="1148"/>
        <end position="1262"/>
    </location>
</feature>
<evidence type="ECO:0000259" key="4">
    <source>
        <dbReference type="PROSITE" id="PS51258"/>
    </source>
</evidence>
<dbReference type="Pfam" id="PF06292">
    <property type="entry name" value="MUN"/>
    <property type="match status" value="2"/>
</dbReference>
<dbReference type="SMART" id="SM00239">
    <property type="entry name" value="C2"/>
    <property type="match status" value="1"/>
</dbReference>
<gene>
    <name evidence="6" type="ORF">BDV37DRAFT_275338</name>
</gene>
<feature type="compositionally biased region" description="Polar residues" evidence="1">
    <location>
        <begin position="248"/>
        <end position="270"/>
    </location>
</feature>
<dbReference type="InterPro" id="IPR035892">
    <property type="entry name" value="C2_domain_sf"/>
</dbReference>
<reference evidence="6 7" key="1">
    <citation type="submission" date="2019-04" db="EMBL/GenBank/DDBJ databases">
        <authorList>
            <consortium name="DOE Joint Genome Institute"/>
            <person name="Mondo S."/>
            <person name="Kjaerbolling I."/>
            <person name="Vesth T."/>
            <person name="Frisvad J.C."/>
            <person name="Nybo J.L."/>
            <person name="Theobald S."/>
            <person name="Kildgaard S."/>
            <person name="Isbrandt T."/>
            <person name="Kuo A."/>
            <person name="Sato A."/>
            <person name="Lyhne E.K."/>
            <person name="Kogle M.E."/>
            <person name="Wiebenga A."/>
            <person name="Kun R.S."/>
            <person name="Lubbers R.J."/>
            <person name="Makela M.R."/>
            <person name="Barry K."/>
            <person name="Chovatia M."/>
            <person name="Clum A."/>
            <person name="Daum C."/>
            <person name="Haridas S."/>
            <person name="He G."/>
            <person name="LaButti K."/>
            <person name="Lipzen A."/>
            <person name="Riley R."/>
            <person name="Salamov A."/>
            <person name="Simmons B.A."/>
            <person name="Magnuson J.K."/>
            <person name="Henrissat B."/>
            <person name="Mortensen U.H."/>
            <person name="Larsen T.O."/>
            <person name="Devries R.P."/>
            <person name="Grigoriev I.V."/>
            <person name="Machida M."/>
            <person name="Baker S.E."/>
            <person name="Andersen M.R."/>
            <person name="Cantor M.N."/>
            <person name="Hua S.X."/>
        </authorList>
    </citation>
    <scope>NUCLEOTIDE SEQUENCE [LARGE SCALE GENOMIC DNA]</scope>
    <source>
        <strain evidence="6 7">CBS 119388</strain>
    </source>
</reference>
<dbReference type="PROSITE" id="PS51258">
    <property type="entry name" value="MHD1"/>
    <property type="match status" value="1"/>
</dbReference>
<dbReference type="InterPro" id="IPR014772">
    <property type="entry name" value="Munc13_dom-2"/>
</dbReference>
<dbReference type="CDD" id="cd04043">
    <property type="entry name" value="C2_Munc13_fungal"/>
    <property type="match status" value="1"/>
</dbReference>
<dbReference type="Pfam" id="PF00168">
    <property type="entry name" value="C2"/>
    <property type="match status" value="1"/>
</dbReference>
<dbReference type="EMBL" id="ML736835">
    <property type="protein sequence ID" value="KAE8399360.1"/>
    <property type="molecule type" value="Genomic_DNA"/>
</dbReference>
<feature type="region of interest" description="Disordered" evidence="1">
    <location>
        <begin position="593"/>
        <end position="622"/>
    </location>
</feature>
<evidence type="ECO:0000256" key="1">
    <source>
        <dbReference type="SAM" id="MobiDB-lite"/>
    </source>
</evidence>
<dbReference type="PROSITE" id="PS51259">
    <property type="entry name" value="MHD2"/>
    <property type="match status" value="1"/>
</dbReference>
<name>A0A5N7CYT3_9EURO</name>
<organism evidence="6 7">
    <name type="scientific">Aspergillus pseudonomiae</name>
    <dbReference type="NCBI Taxonomy" id="1506151"/>
    <lineage>
        <taxon>Eukaryota</taxon>
        <taxon>Fungi</taxon>
        <taxon>Dikarya</taxon>
        <taxon>Ascomycota</taxon>
        <taxon>Pezizomycotina</taxon>
        <taxon>Eurotiomycetes</taxon>
        <taxon>Eurotiomycetidae</taxon>
        <taxon>Eurotiales</taxon>
        <taxon>Aspergillaceae</taxon>
        <taxon>Aspergillus</taxon>
        <taxon>Aspergillus subgen. Circumdati</taxon>
    </lineage>
</organism>
<protein>
    <submittedName>
        <fullName evidence="6">Uncharacterized protein</fullName>
    </submittedName>
</protein>
<evidence type="ECO:0000313" key="6">
    <source>
        <dbReference type="EMBL" id="KAE8399360.1"/>
    </source>
</evidence>
<dbReference type="Gene3D" id="1.10.357.50">
    <property type="match status" value="1"/>
</dbReference>
<dbReference type="PANTHER" id="PTHR47263:SF1">
    <property type="entry name" value="C2 DOMAIN PROTEIN (AFU_ORTHOLOGUE AFUA_7G02350)"/>
    <property type="match status" value="1"/>
</dbReference>
<keyword evidence="2" id="KW-0812">Transmembrane</keyword>
<dbReference type="GeneID" id="43670072"/>
<evidence type="ECO:0000259" key="3">
    <source>
        <dbReference type="PROSITE" id="PS50004"/>
    </source>
</evidence>
<dbReference type="Gene3D" id="1.20.58.1100">
    <property type="match status" value="1"/>
</dbReference>
<keyword evidence="2" id="KW-1133">Transmembrane helix</keyword>
<dbReference type="Gene3D" id="2.60.40.150">
    <property type="entry name" value="C2 domain"/>
    <property type="match status" value="1"/>
</dbReference>